<protein>
    <submittedName>
        <fullName evidence="2">Uncharacterized protein</fullName>
    </submittedName>
</protein>
<dbReference type="InParanoid" id="A0A0H2RZV3"/>
<dbReference type="EMBL" id="KQ085936">
    <property type="protein sequence ID" value="KLO15008.1"/>
    <property type="molecule type" value="Genomic_DNA"/>
</dbReference>
<gene>
    <name evidence="2" type="ORF">SCHPADRAFT_902854</name>
</gene>
<accession>A0A0H2RZV3</accession>
<evidence type="ECO:0000313" key="2">
    <source>
        <dbReference type="EMBL" id="KLO15008.1"/>
    </source>
</evidence>
<evidence type="ECO:0000256" key="1">
    <source>
        <dbReference type="SAM" id="MobiDB-lite"/>
    </source>
</evidence>
<reference evidence="2 3" key="1">
    <citation type="submission" date="2015-04" db="EMBL/GenBank/DDBJ databases">
        <title>Complete genome sequence of Schizopora paradoxa KUC8140, a cosmopolitan wood degrader in East Asia.</title>
        <authorList>
            <consortium name="DOE Joint Genome Institute"/>
            <person name="Min B."/>
            <person name="Park H."/>
            <person name="Jang Y."/>
            <person name="Kim J.-J."/>
            <person name="Kim K.H."/>
            <person name="Pangilinan J."/>
            <person name="Lipzen A."/>
            <person name="Riley R."/>
            <person name="Grigoriev I.V."/>
            <person name="Spatafora J.W."/>
            <person name="Choi I.-G."/>
        </authorList>
    </citation>
    <scope>NUCLEOTIDE SEQUENCE [LARGE SCALE GENOMIC DNA]</scope>
    <source>
        <strain evidence="2 3">KUC8140</strain>
    </source>
</reference>
<name>A0A0H2RZV3_9AGAM</name>
<dbReference type="Proteomes" id="UP000053477">
    <property type="component" value="Unassembled WGS sequence"/>
</dbReference>
<proteinExistence type="predicted"/>
<organism evidence="2 3">
    <name type="scientific">Schizopora paradoxa</name>
    <dbReference type="NCBI Taxonomy" id="27342"/>
    <lineage>
        <taxon>Eukaryota</taxon>
        <taxon>Fungi</taxon>
        <taxon>Dikarya</taxon>
        <taxon>Basidiomycota</taxon>
        <taxon>Agaricomycotina</taxon>
        <taxon>Agaricomycetes</taxon>
        <taxon>Hymenochaetales</taxon>
        <taxon>Schizoporaceae</taxon>
        <taxon>Schizopora</taxon>
    </lineage>
</organism>
<keyword evidence="3" id="KW-1185">Reference proteome</keyword>
<feature type="region of interest" description="Disordered" evidence="1">
    <location>
        <begin position="16"/>
        <end position="36"/>
    </location>
</feature>
<sequence>MTRAKGNGFSVLREMGLRPVREPDPQASAAATTSMDGGDDDVFWKTMTLGALQVVFDTALSASAS</sequence>
<dbReference type="AlphaFoldDB" id="A0A0H2RZV3"/>
<evidence type="ECO:0000313" key="3">
    <source>
        <dbReference type="Proteomes" id="UP000053477"/>
    </source>
</evidence>